<dbReference type="AlphaFoldDB" id="C3X7V9"/>
<reference evidence="2 3" key="1">
    <citation type="submission" date="2009-02" db="EMBL/GenBank/DDBJ databases">
        <title>The Genome Sequence of Oxalobacter formigenes OXCC13.</title>
        <authorList>
            <consortium name="The Broad Institute Genome Sequencing Platform"/>
            <person name="Ward D."/>
            <person name="Young S.K."/>
            <person name="Kodira C.D."/>
            <person name="Zeng Q."/>
            <person name="Koehrsen M."/>
            <person name="Alvarado L."/>
            <person name="Berlin A."/>
            <person name="Borenstein D."/>
            <person name="Chen Z."/>
            <person name="Engels R."/>
            <person name="Freedman E."/>
            <person name="Gellesch M."/>
            <person name="Goldberg J."/>
            <person name="Griggs A."/>
            <person name="Gujja S."/>
            <person name="Heiman D."/>
            <person name="Hepburn T."/>
            <person name="Howarth C."/>
            <person name="Jen D."/>
            <person name="Larson L."/>
            <person name="Lewis B."/>
            <person name="Mehta T."/>
            <person name="Park D."/>
            <person name="Pearson M."/>
            <person name="Roberts A."/>
            <person name="Saif S."/>
            <person name="Shea T."/>
            <person name="Shenoy N."/>
            <person name="Sisk P."/>
            <person name="Stolte C."/>
            <person name="Sykes S."/>
            <person name="Walk T."/>
            <person name="White J."/>
            <person name="Yandava C."/>
            <person name="Allison M.J."/>
            <person name="Lander E."/>
            <person name="Nusbaum C."/>
            <person name="Galagan J."/>
            <person name="Birren B."/>
        </authorList>
    </citation>
    <scope>NUCLEOTIDE SEQUENCE [LARGE SCALE GENOMIC DNA]</scope>
    <source>
        <strain evidence="2 3">OXCC13</strain>
    </source>
</reference>
<organism evidence="2 3">
    <name type="scientific">Oxalobacter formigenes OXCC13</name>
    <dbReference type="NCBI Taxonomy" id="556269"/>
    <lineage>
        <taxon>Bacteria</taxon>
        <taxon>Pseudomonadati</taxon>
        <taxon>Pseudomonadota</taxon>
        <taxon>Betaproteobacteria</taxon>
        <taxon>Burkholderiales</taxon>
        <taxon>Oxalobacteraceae</taxon>
        <taxon>Oxalobacter</taxon>
    </lineage>
</organism>
<evidence type="ECO:0000259" key="1">
    <source>
        <dbReference type="PROSITE" id="PS51750"/>
    </source>
</evidence>
<gene>
    <name evidence="2" type="ORF">OFBG_00313</name>
</gene>
<dbReference type="STRING" id="847.BRW83_1950"/>
<name>C3X7V9_OXAFO</name>
<evidence type="ECO:0000313" key="2">
    <source>
        <dbReference type="EMBL" id="EEO29285.1"/>
    </source>
</evidence>
<dbReference type="Proteomes" id="UP000005089">
    <property type="component" value="Unassembled WGS sequence"/>
</dbReference>
<dbReference type="PROSITE" id="PS51750">
    <property type="entry name" value="BRO_N"/>
    <property type="match status" value="1"/>
</dbReference>
<feature type="domain" description="Bro-N" evidence="1">
    <location>
        <begin position="36"/>
        <end position="152"/>
    </location>
</feature>
<dbReference type="HOGENOM" id="CLU_993373_0_0_4"/>
<keyword evidence="3" id="KW-1185">Reference proteome</keyword>
<evidence type="ECO:0000313" key="3">
    <source>
        <dbReference type="Proteomes" id="UP000005089"/>
    </source>
</evidence>
<dbReference type="EMBL" id="GG658170">
    <property type="protein sequence ID" value="EEO29285.1"/>
    <property type="molecule type" value="Genomic_DNA"/>
</dbReference>
<accession>C3X7V9</accession>
<dbReference type="InterPro" id="IPR003497">
    <property type="entry name" value="BRO_N_domain"/>
</dbReference>
<protein>
    <submittedName>
        <fullName evidence="2">BRO family, N-terminal domain protein</fullName>
    </submittedName>
</protein>
<proteinExistence type="predicted"/>
<dbReference type="Pfam" id="PF02498">
    <property type="entry name" value="Bro-N"/>
    <property type="match status" value="1"/>
</dbReference>
<dbReference type="SMART" id="SM01040">
    <property type="entry name" value="Bro-N"/>
    <property type="match status" value="1"/>
</dbReference>
<dbReference type="eggNOG" id="COG3617">
    <property type="taxonomic scope" value="Bacteria"/>
</dbReference>
<sequence length="280" mass="31259">MGGSCGKPSGLPGSVHRSTNLHGLPTLLVGGRWKNKLLVRSYIMSNLAFRGITFNVQSINNRIYISSAQLAAALGYANENAVTKIYNRNSDEFTDEMTRLPNLGSTANLKAERRVFSLRGAHLVAMFSRTPIAKEFRRWVLDVLDRETNLHHKQPEFDLLNQNVFQKGREAASDFFEKYRDAVSKGKSRPDVDVPEEVLIGILAMSIWKHDFLLSIDYDGRVCVRPRPSPYDGLAKAIADPTNIGLKDSTIEEIAQACITALSHRAKHRDALILKLRGAK</sequence>